<evidence type="ECO:0000256" key="13">
    <source>
        <dbReference type="ARBA" id="ARBA00023075"/>
    </source>
</evidence>
<dbReference type="InterPro" id="IPR000260">
    <property type="entry name" value="NADH4_N"/>
</dbReference>
<comment type="function">
    <text evidence="17">Core subunit of the mitochondrial membrane respiratory chain NADH dehydrogenase (Complex I) which catalyzes electron transfer from NADH through the respiratory chain, using ubiquinone as an electron acceptor. Essential for the catalytic activity and assembly of complex I.</text>
</comment>
<name>D1G5K4_CHAOP</name>
<protein>
    <recommendedName>
        <fullName evidence="5 17">NADH-ubiquinone oxidoreductase chain 4</fullName>
        <ecNumber evidence="4 17">7.1.1.2</ecNumber>
    </recommendedName>
</protein>
<comment type="subcellular location">
    <subcellularLocation>
        <location evidence="2 17">Mitochondrion membrane</location>
        <topology evidence="2 17">Multi-pass membrane protein</topology>
    </subcellularLocation>
</comment>
<feature type="domain" description="NADH:ubiquinone oxidoreductase chain 4 N-terminal" evidence="19">
    <location>
        <begin position="1"/>
        <end position="101"/>
    </location>
</feature>
<dbReference type="Pfam" id="PF01059">
    <property type="entry name" value="Oxidored_q5_N"/>
    <property type="match status" value="1"/>
</dbReference>
<dbReference type="InterPro" id="IPR001750">
    <property type="entry name" value="ND/Mrp_TM"/>
</dbReference>
<feature type="transmembrane region" description="Helical" evidence="17">
    <location>
        <begin position="108"/>
        <end position="130"/>
    </location>
</feature>
<dbReference type="PANTHER" id="PTHR43507:SF20">
    <property type="entry name" value="NADH-UBIQUINONE OXIDOREDUCTASE CHAIN 4"/>
    <property type="match status" value="1"/>
</dbReference>
<feature type="transmembrane region" description="Helical" evidence="17">
    <location>
        <begin position="21"/>
        <end position="43"/>
    </location>
</feature>
<evidence type="ECO:0000256" key="9">
    <source>
        <dbReference type="ARBA" id="ARBA00022967"/>
    </source>
</evidence>
<evidence type="ECO:0000256" key="1">
    <source>
        <dbReference type="ARBA" id="ARBA00003257"/>
    </source>
</evidence>
<geneLocation type="mitochondrion" evidence="20"/>
<feature type="transmembrane region" description="Helical" evidence="17">
    <location>
        <begin position="173"/>
        <end position="201"/>
    </location>
</feature>
<dbReference type="EMBL" id="FJ613418">
    <property type="protein sequence ID" value="ACM45019.1"/>
    <property type="molecule type" value="Genomic_DNA"/>
</dbReference>
<dbReference type="AlphaFoldDB" id="D1G5K4"/>
<feature type="transmembrane region" description="Helical" evidence="17">
    <location>
        <begin position="298"/>
        <end position="320"/>
    </location>
</feature>
<dbReference type="RefSeq" id="YP_003331297.1">
    <property type="nucleotide sequence ID" value="NC_013576.1"/>
</dbReference>
<evidence type="ECO:0000256" key="12">
    <source>
        <dbReference type="ARBA" id="ARBA00023027"/>
    </source>
</evidence>
<dbReference type="Pfam" id="PF00361">
    <property type="entry name" value="Proton_antipo_M"/>
    <property type="match status" value="1"/>
</dbReference>
<evidence type="ECO:0000259" key="18">
    <source>
        <dbReference type="Pfam" id="PF00361"/>
    </source>
</evidence>
<feature type="transmembrane region" description="Helical" evidence="17">
    <location>
        <begin position="241"/>
        <end position="259"/>
    </location>
</feature>
<evidence type="ECO:0000313" key="20">
    <source>
        <dbReference type="EMBL" id="ACM45019.1"/>
    </source>
</evidence>
<keyword evidence="15 17" id="KW-0472">Membrane</keyword>
<keyword evidence="10 17" id="KW-0249">Electron transport</keyword>
<proteinExistence type="inferred from homology"/>
<reference evidence="20" key="1">
    <citation type="journal article" date="2009" name="Syst. Biol.">
        <title>Nonstationary evolution and compositional heterogeneity in beetle mitochondrial phylogenomics.</title>
        <authorList>
            <person name="Sheffield N.C."/>
            <person name="Song H."/>
            <person name="Cameron S.L."/>
            <person name="Whiting M.F."/>
        </authorList>
    </citation>
    <scope>NUCLEOTIDE SEQUENCE</scope>
</reference>
<evidence type="ECO:0000256" key="5">
    <source>
        <dbReference type="ARBA" id="ARBA00021006"/>
    </source>
</evidence>
<gene>
    <name evidence="20" type="primary">ND4</name>
</gene>
<comment type="similarity">
    <text evidence="3 17">Belongs to the complex I subunit 4 family.</text>
</comment>
<keyword evidence="8 17" id="KW-0812">Transmembrane</keyword>
<dbReference type="GO" id="GO:0003954">
    <property type="term" value="F:NADH dehydrogenase activity"/>
    <property type="evidence" value="ECO:0007669"/>
    <property type="project" value="TreeGrafter"/>
</dbReference>
<dbReference type="GO" id="GO:0042773">
    <property type="term" value="P:ATP synthesis coupled electron transport"/>
    <property type="evidence" value="ECO:0007669"/>
    <property type="project" value="InterPro"/>
</dbReference>
<evidence type="ECO:0000256" key="15">
    <source>
        <dbReference type="ARBA" id="ARBA00023136"/>
    </source>
</evidence>
<dbReference type="GeneID" id="8656333"/>
<keyword evidence="7 17" id="KW-0679">Respiratory chain</keyword>
<evidence type="ECO:0000256" key="11">
    <source>
        <dbReference type="ARBA" id="ARBA00022989"/>
    </source>
</evidence>
<evidence type="ECO:0000256" key="16">
    <source>
        <dbReference type="ARBA" id="ARBA00049551"/>
    </source>
</evidence>
<keyword evidence="11 17" id="KW-1133">Transmembrane helix</keyword>
<evidence type="ECO:0000256" key="14">
    <source>
        <dbReference type="ARBA" id="ARBA00023128"/>
    </source>
</evidence>
<comment type="function">
    <text evidence="1">Core subunit of the mitochondrial membrane respiratory chain NADH dehydrogenase (Complex I) that is believed to belong to the minimal assembly required for catalysis. Complex I functions in the transfer of electrons from NADH to the respiratory chain. The immediate electron acceptor for the enzyme is believed to be ubiquinone.</text>
</comment>
<dbReference type="CTD" id="4538"/>
<dbReference type="GO" id="GO:0048039">
    <property type="term" value="F:ubiquinone binding"/>
    <property type="evidence" value="ECO:0007669"/>
    <property type="project" value="TreeGrafter"/>
</dbReference>
<feature type="transmembrane region" description="Helical" evidence="17">
    <location>
        <begin position="271"/>
        <end position="292"/>
    </location>
</feature>
<dbReference type="PANTHER" id="PTHR43507">
    <property type="entry name" value="NADH-UBIQUINONE OXIDOREDUCTASE CHAIN 4"/>
    <property type="match status" value="1"/>
</dbReference>
<evidence type="ECO:0000256" key="8">
    <source>
        <dbReference type="ARBA" id="ARBA00022692"/>
    </source>
</evidence>
<evidence type="ECO:0000259" key="19">
    <source>
        <dbReference type="Pfam" id="PF01059"/>
    </source>
</evidence>
<keyword evidence="9" id="KW-1278">Translocase</keyword>
<evidence type="ECO:0000256" key="7">
    <source>
        <dbReference type="ARBA" id="ARBA00022660"/>
    </source>
</evidence>
<keyword evidence="14 17" id="KW-0496">Mitochondrion</keyword>
<dbReference type="GO" id="GO:0008137">
    <property type="term" value="F:NADH dehydrogenase (ubiquinone) activity"/>
    <property type="evidence" value="ECO:0007669"/>
    <property type="project" value="UniProtKB-UniRule"/>
</dbReference>
<dbReference type="EC" id="7.1.1.2" evidence="4 17"/>
<evidence type="ECO:0000256" key="2">
    <source>
        <dbReference type="ARBA" id="ARBA00004225"/>
    </source>
</evidence>
<evidence type="ECO:0000256" key="4">
    <source>
        <dbReference type="ARBA" id="ARBA00012944"/>
    </source>
</evidence>
<evidence type="ECO:0000256" key="6">
    <source>
        <dbReference type="ARBA" id="ARBA00022448"/>
    </source>
</evidence>
<sequence>MKFIMYMLFMIPLCFLNSFNYMVFSFTLLFFLFLINFNLGLYFTGISYYFGSDLFSYLLIALTLWIGALMFLASLKVNFYNNYTNLFSLVVFFLIFFLFLTFSAMNFFMFYIFFEASLVPTLILILGWGYQPERIQAGVYMLFYTLFASLPMMISLFYIYSNLNSLFYYKFNLFINSFFVFFFTIFVFLVKIPMFMVHLWLPKAHVEAPVSGSMILAGIMLKLGGYGIFRVLYIYSNLIKMYGFYFILFSLLGGVLVSLQCLRQNDVKSLVAYSSVAHMSMVLSGFMTLNYWGVMGAYLMMISHGLCSSGLFCLANIGYERLASRSLFLNKGLLNVMPSMSLLWFLLISSNMAAPPSLNLLSEIFLINSIVSWSMMSMFLLMLLSFFSASYSLYLFTITQHGALSNNLFSFNLGTVREYLLLILHWLPLNLLFMTANSFI</sequence>
<feature type="transmembrane region" description="Helical" evidence="17">
    <location>
        <begin position="55"/>
        <end position="75"/>
    </location>
</feature>
<dbReference type="GO" id="GO:0015990">
    <property type="term" value="P:electron transport coupled proton transport"/>
    <property type="evidence" value="ECO:0007669"/>
    <property type="project" value="TreeGrafter"/>
</dbReference>
<comment type="catalytic activity">
    <reaction evidence="16 17">
        <text>a ubiquinone + NADH + 5 H(+)(in) = a ubiquinol + NAD(+) + 4 H(+)(out)</text>
        <dbReference type="Rhea" id="RHEA:29091"/>
        <dbReference type="Rhea" id="RHEA-COMP:9565"/>
        <dbReference type="Rhea" id="RHEA-COMP:9566"/>
        <dbReference type="ChEBI" id="CHEBI:15378"/>
        <dbReference type="ChEBI" id="CHEBI:16389"/>
        <dbReference type="ChEBI" id="CHEBI:17976"/>
        <dbReference type="ChEBI" id="CHEBI:57540"/>
        <dbReference type="ChEBI" id="CHEBI:57945"/>
        <dbReference type="EC" id="7.1.1.2"/>
    </reaction>
</comment>
<feature type="transmembrane region" description="Helical" evidence="17">
    <location>
        <begin position="332"/>
        <end position="353"/>
    </location>
</feature>
<feature type="transmembrane region" description="Helical" evidence="17">
    <location>
        <begin position="373"/>
        <end position="398"/>
    </location>
</feature>
<evidence type="ECO:0000256" key="17">
    <source>
        <dbReference type="RuleBase" id="RU003297"/>
    </source>
</evidence>
<organism evidence="20">
    <name type="scientific">Chauliognathus opacus</name>
    <name type="common">Soldier beetle</name>
    <dbReference type="NCBI Taxonomy" id="528223"/>
    <lineage>
        <taxon>Eukaryota</taxon>
        <taxon>Metazoa</taxon>
        <taxon>Ecdysozoa</taxon>
        <taxon>Arthropoda</taxon>
        <taxon>Hexapoda</taxon>
        <taxon>Insecta</taxon>
        <taxon>Pterygota</taxon>
        <taxon>Neoptera</taxon>
        <taxon>Endopterygota</taxon>
        <taxon>Coleoptera</taxon>
        <taxon>Polyphaga</taxon>
        <taxon>Elateriformia</taxon>
        <taxon>Elateroidea</taxon>
        <taxon>Cantharidae</taxon>
        <taxon>Chauliognathinae</taxon>
        <taxon>Chauliognathus</taxon>
    </lineage>
</organism>
<feature type="transmembrane region" description="Helical" evidence="17">
    <location>
        <begin position="213"/>
        <end position="235"/>
    </location>
</feature>
<dbReference type="InterPro" id="IPR003918">
    <property type="entry name" value="NADH_UbQ_OxRdtase"/>
</dbReference>
<feature type="transmembrane region" description="Helical" evidence="17">
    <location>
        <begin position="82"/>
        <end position="102"/>
    </location>
</feature>
<dbReference type="PRINTS" id="PR01437">
    <property type="entry name" value="NUOXDRDTASE4"/>
</dbReference>
<keyword evidence="12 17" id="KW-0520">NAD</keyword>
<keyword evidence="13 17" id="KW-0830">Ubiquinone</keyword>
<evidence type="ECO:0000256" key="10">
    <source>
        <dbReference type="ARBA" id="ARBA00022982"/>
    </source>
</evidence>
<evidence type="ECO:0000256" key="3">
    <source>
        <dbReference type="ARBA" id="ARBA00009025"/>
    </source>
</evidence>
<accession>D1G5K4</accession>
<dbReference type="GO" id="GO:0031966">
    <property type="term" value="C:mitochondrial membrane"/>
    <property type="evidence" value="ECO:0007669"/>
    <property type="project" value="UniProtKB-SubCell"/>
</dbReference>
<feature type="transmembrane region" description="Helical" evidence="17">
    <location>
        <begin position="142"/>
        <end position="161"/>
    </location>
</feature>
<feature type="domain" description="NADH:quinone oxidoreductase/Mrp antiporter transmembrane" evidence="18">
    <location>
        <begin position="104"/>
        <end position="387"/>
    </location>
</feature>
<keyword evidence="6 17" id="KW-0813">Transport</keyword>